<keyword evidence="2" id="KW-0238">DNA-binding</keyword>
<evidence type="ECO:0000313" key="8">
    <source>
        <dbReference type="Proteomes" id="UP000622648"/>
    </source>
</evidence>
<dbReference type="Pfam" id="PF12833">
    <property type="entry name" value="HTH_18"/>
    <property type="match status" value="1"/>
</dbReference>
<dbReference type="PANTHER" id="PTHR43280:SF32">
    <property type="entry name" value="TRANSCRIPTIONAL REGULATORY PROTEIN"/>
    <property type="match status" value="1"/>
</dbReference>
<dbReference type="PRINTS" id="PR00032">
    <property type="entry name" value="HTHARAC"/>
</dbReference>
<evidence type="ECO:0000313" key="6">
    <source>
        <dbReference type="EMBL" id="TCO30741.1"/>
    </source>
</evidence>
<evidence type="ECO:0000259" key="4">
    <source>
        <dbReference type="PROSITE" id="PS01124"/>
    </source>
</evidence>
<feature type="domain" description="HTH araC/xylS-type" evidence="4">
    <location>
        <begin position="205"/>
        <end position="302"/>
    </location>
</feature>
<dbReference type="SMART" id="SM00342">
    <property type="entry name" value="HTH_ARAC"/>
    <property type="match status" value="1"/>
</dbReference>
<dbReference type="InterPro" id="IPR020449">
    <property type="entry name" value="Tscrpt_reg_AraC-type_HTH"/>
</dbReference>
<organism evidence="6 7">
    <name type="scientific">Pedobacter psychrotolerans</name>
    <dbReference type="NCBI Taxonomy" id="1843235"/>
    <lineage>
        <taxon>Bacteria</taxon>
        <taxon>Pseudomonadati</taxon>
        <taxon>Bacteroidota</taxon>
        <taxon>Sphingobacteriia</taxon>
        <taxon>Sphingobacteriales</taxon>
        <taxon>Sphingobacteriaceae</taxon>
        <taxon>Pedobacter</taxon>
    </lineage>
</organism>
<dbReference type="RefSeq" id="WP_132528932.1">
    <property type="nucleotide sequence ID" value="NZ_BMJO01000001.1"/>
</dbReference>
<keyword evidence="8" id="KW-1185">Reference proteome</keyword>
<keyword evidence="3" id="KW-0804">Transcription</keyword>
<dbReference type="InterPro" id="IPR018060">
    <property type="entry name" value="HTH_AraC"/>
</dbReference>
<reference evidence="5" key="1">
    <citation type="journal article" date="2014" name="Int. J. Syst. Evol. Microbiol.">
        <title>Complete genome of a new Firmicutes species belonging to the dominant human colonic microbiota ('Ruminococcus bicirculans') reveals two chromosomes and a selective capacity to utilize plant glucans.</title>
        <authorList>
            <consortium name="NISC Comparative Sequencing Program"/>
            <person name="Wegmann U."/>
            <person name="Louis P."/>
            <person name="Goesmann A."/>
            <person name="Henrissat B."/>
            <person name="Duncan S.H."/>
            <person name="Flint H.J."/>
        </authorList>
    </citation>
    <scope>NUCLEOTIDE SEQUENCE</scope>
    <source>
        <strain evidence="5">CGMCC 1.15644</strain>
    </source>
</reference>
<protein>
    <submittedName>
        <fullName evidence="5">AraC family transcriptional regulator</fullName>
    </submittedName>
    <submittedName>
        <fullName evidence="6">Helix-turn-helix protein</fullName>
    </submittedName>
</protein>
<evidence type="ECO:0000256" key="2">
    <source>
        <dbReference type="ARBA" id="ARBA00023125"/>
    </source>
</evidence>
<dbReference type="SUPFAM" id="SSF46689">
    <property type="entry name" value="Homeodomain-like"/>
    <property type="match status" value="1"/>
</dbReference>
<reference evidence="6 7" key="3">
    <citation type="submission" date="2019-03" db="EMBL/GenBank/DDBJ databases">
        <title>Genomic Encyclopedia of Type Strains, Phase IV (KMG-IV): sequencing the most valuable type-strain genomes for metagenomic binning, comparative biology and taxonomic classification.</title>
        <authorList>
            <person name="Goeker M."/>
        </authorList>
    </citation>
    <scope>NUCLEOTIDE SEQUENCE [LARGE SCALE GENOMIC DNA]</scope>
    <source>
        <strain evidence="6 7">DSM 103236</strain>
    </source>
</reference>
<evidence type="ECO:0000256" key="3">
    <source>
        <dbReference type="ARBA" id="ARBA00023163"/>
    </source>
</evidence>
<keyword evidence="1" id="KW-0805">Transcription regulation</keyword>
<accession>A0A4R2HQ03</accession>
<sequence length="302" mass="35626">MMKHDESNKLINKSEKLEDFETIRLQSHQNPTKPFRFFSSADCLSKNPIVYRRRDFFKVSLLRGHYIVHYGDESIKAIGCSLSFFSPLVPYTIKQLEQEENAGYMIFTELYYDTYFKQGIRHSPLFNKESKPIFLLDQKQEEEVKAIFLKIEQQEKSDYLFKDDLIRNLLSELMHYANTLQPAIERHYAHSSKERLHSVFNELLDRQFPVVAGQHQQLRTAGDFAETLNVHVNYLNRILKEMTGKSTSAILYERLLREAIILLKHTTWSVSEIAYSLGFKDVSHFNHFFRKHAHATPSHFRN</sequence>
<proteinExistence type="predicted"/>
<gene>
    <name evidence="6" type="ORF">EV200_101179</name>
    <name evidence="5" type="ORF">GCM10011413_08640</name>
</gene>
<dbReference type="GO" id="GO:0003700">
    <property type="term" value="F:DNA-binding transcription factor activity"/>
    <property type="evidence" value="ECO:0007669"/>
    <property type="project" value="InterPro"/>
</dbReference>
<evidence type="ECO:0000313" key="5">
    <source>
        <dbReference type="EMBL" id="GGE44770.1"/>
    </source>
</evidence>
<dbReference type="Proteomes" id="UP000295684">
    <property type="component" value="Unassembled WGS sequence"/>
</dbReference>
<dbReference type="PROSITE" id="PS01124">
    <property type="entry name" value="HTH_ARAC_FAMILY_2"/>
    <property type="match status" value="1"/>
</dbReference>
<comment type="caution">
    <text evidence="6">The sequence shown here is derived from an EMBL/GenBank/DDBJ whole genome shotgun (WGS) entry which is preliminary data.</text>
</comment>
<dbReference type="InterPro" id="IPR009057">
    <property type="entry name" value="Homeodomain-like_sf"/>
</dbReference>
<dbReference type="EMBL" id="SLWO01000001">
    <property type="protein sequence ID" value="TCO30741.1"/>
    <property type="molecule type" value="Genomic_DNA"/>
</dbReference>
<dbReference type="PANTHER" id="PTHR43280">
    <property type="entry name" value="ARAC-FAMILY TRANSCRIPTIONAL REGULATOR"/>
    <property type="match status" value="1"/>
</dbReference>
<evidence type="ECO:0000256" key="1">
    <source>
        <dbReference type="ARBA" id="ARBA00023015"/>
    </source>
</evidence>
<dbReference type="OrthoDB" id="629929at2"/>
<dbReference type="Proteomes" id="UP000622648">
    <property type="component" value="Unassembled WGS sequence"/>
</dbReference>
<dbReference type="Gene3D" id="1.10.10.60">
    <property type="entry name" value="Homeodomain-like"/>
    <property type="match status" value="1"/>
</dbReference>
<dbReference type="EMBL" id="BMJO01000001">
    <property type="protein sequence ID" value="GGE44770.1"/>
    <property type="molecule type" value="Genomic_DNA"/>
</dbReference>
<reference evidence="5" key="4">
    <citation type="submission" date="2024-05" db="EMBL/GenBank/DDBJ databases">
        <authorList>
            <person name="Sun Q."/>
            <person name="Zhou Y."/>
        </authorList>
    </citation>
    <scope>NUCLEOTIDE SEQUENCE</scope>
    <source>
        <strain evidence="5">CGMCC 1.15644</strain>
    </source>
</reference>
<name>A0A4R2HQ03_9SPHI</name>
<dbReference type="AlphaFoldDB" id="A0A4R2HQ03"/>
<evidence type="ECO:0000313" key="7">
    <source>
        <dbReference type="Proteomes" id="UP000295684"/>
    </source>
</evidence>
<reference evidence="8" key="2">
    <citation type="journal article" date="2019" name="Int. J. Syst. Evol. Microbiol.">
        <title>The Global Catalogue of Microorganisms (GCM) 10K type strain sequencing project: providing services to taxonomists for standard genome sequencing and annotation.</title>
        <authorList>
            <consortium name="The Broad Institute Genomics Platform"/>
            <consortium name="The Broad Institute Genome Sequencing Center for Infectious Disease"/>
            <person name="Wu L."/>
            <person name="Ma J."/>
        </authorList>
    </citation>
    <scope>NUCLEOTIDE SEQUENCE [LARGE SCALE GENOMIC DNA]</scope>
    <source>
        <strain evidence="8">CGMCC 1.15644</strain>
    </source>
</reference>
<dbReference type="GO" id="GO:0043565">
    <property type="term" value="F:sequence-specific DNA binding"/>
    <property type="evidence" value="ECO:0007669"/>
    <property type="project" value="InterPro"/>
</dbReference>